<evidence type="ECO:0000256" key="1">
    <source>
        <dbReference type="ARBA" id="ARBA00004496"/>
    </source>
</evidence>
<dbReference type="GeneID" id="86154514"/>
<dbReference type="HAMAP" id="MF_00255">
    <property type="entry name" value="Gly_tRNA_synth_beta"/>
    <property type="match status" value="1"/>
</dbReference>
<dbReference type="Pfam" id="PF02092">
    <property type="entry name" value="tRNA_synt_2f"/>
    <property type="match status" value="1"/>
</dbReference>
<keyword evidence="9 11" id="KW-0030">Aminoacyl-tRNA synthetase</keyword>
<keyword evidence="7 11" id="KW-0067">ATP-binding</keyword>
<gene>
    <name evidence="11 13" type="primary">glyS</name>
    <name evidence="13" type="ORF">SAMEA1410922_00105</name>
</gene>
<evidence type="ECO:0000256" key="7">
    <source>
        <dbReference type="ARBA" id="ARBA00022840"/>
    </source>
</evidence>
<comment type="similarity">
    <text evidence="2 11">Belongs to the class-II aminoacyl-tRNA synthetase family.</text>
</comment>
<evidence type="ECO:0000256" key="6">
    <source>
        <dbReference type="ARBA" id="ARBA00022741"/>
    </source>
</evidence>
<accession>A0ABY6TIB8</accession>
<sequence>MTTQNFLAEIGTEELPPKALKKLATAFAENVEAELNQAGLSFDKVEWFAAPRRLAVKVLGLATSQPSKEVEKRGPAVSVAFDAEGKPTKAAEGWAKGCGITVEQAERIATDKGEWLVHRAVIEGQPTKNLLVGMISNALAKLPIPKTMRWGDKTEQFVRPVHTVTLLLGDELIEGEILGIASGTTIRGHRFLGEREFQISHADQYPALLKEKGSVVADFNERKALILAKAQEKATALGGVADIEEDLLDEVTSLVEYPNVLAAKFEERFLAVPAEALVYTMKGDQKYFPIYDKDGKLLPHFIFVSNINPEDPSKIIEGNEKVVRPRLTDAEFFFKTDLKQRLEDQLPRLETVLFQQQLGTLRDKTARIEQLAGEIAKQIGADETKAKRAGLLSKCDLMTNMVFEFTDTQGVMGMHYARHDGEDEEVAVALNEQYMPRFAGDELPKSLVASSVALADKFDTLTGIFGIGQQPKGSADPFALRRAALGALRIIVEKNLPLDLSDLVATSAKLFGDKLTNTNVVEEVVDFMLGRFRAWYQDEGIAVDVIQAVLARRPTRPADFDARVRAVSHFRTLDSAEALAAANKRVSNILAKVEGEISSEIDRTLLVEAEEKALAEQVIALQAELAPLFEKGEYQTALDRLAGLREVVDNFFDKVMVNAEDPKLRQNRQAILNNLRNLFLQVADISLLQ</sequence>
<dbReference type="SUPFAM" id="SSF109604">
    <property type="entry name" value="HD-domain/PDEase-like"/>
    <property type="match status" value="1"/>
</dbReference>
<protein>
    <recommendedName>
        <fullName evidence="11">Glycine--tRNA ligase beta subunit</fullName>
        <ecNumber evidence="11">6.1.1.14</ecNumber>
    </recommendedName>
    <alternativeName>
        <fullName evidence="11">Glycyl-tRNA synthetase beta subunit</fullName>
        <shortName evidence="11">GlyRS</shortName>
    </alternativeName>
</protein>
<evidence type="ECO:0000256" key="10">
    <source>
        <dbReference type="ARBA" id="ARBA00047937"/>
    </source>
</evidence>
<dbReference type="Proteomes" id="UP000308167">
    <property type="component" value="Unassembled WGS sequence"/>
</dbReference>
<keyword evidence="14" id="KW-1185">Reference proteome</keyword>
<evidence type="ECO:0000256" key="2">
    <source>
        <dbReference type="ARBA" id="ARBA00008226"/>
    </source>
</evidence>
<dbReference type="InterPro" id="IPR008909">
    <property type="entry name" value="DALR_anticod-bd"/>
</dbReference>
<dbReference type="InterPro" id="IPR006194">
    <property type="entry name" value="Gly-tRNA-synth_heterodimer"/>
</dbReference>
<name>A0ABY6TIB8_9PAST</name>
<dbReference type="EMBL" id="CABFKI010000001">
    <property type="protein sequence ID" value="VTU05775.1"/>
    <property type="molecule type" value="Genomic_DNA"/>
</dbReference>
<evidence type="ECO:0000256" key="8">
    <source>
        <dbReference type="ARBA" id="ARBA00022917"/>
    </source>
</evidence>
<evidence type="ECO:0000256" key="9">
    <source>
        <dbReference type="ARBA" id="ARBA00023146"/>
    </source>
</evidence>
<dbReference type="PANTHER" id="PTHR30075:SF2">
    <property type="entry name" value="GLYCINE--TRNA LIGASE, CHLOROPLASTIC_MITOCHONDRIAL 2"/>
    <property type="match status" value="1"/>
</dbReference>
<keyword evidence="5 11" id="KW-0436">Ligase</keyword>
<evidence type="ECO:0000256" key="5">
    <source>
        <dbReference type="ARBA" id="ARBA00022598"/>
    </source>
</evidence>
<dbReference type="Pfam" id="PF05746">
    <property type="entry name" value="DALR_1"/>
    <property type="match status" value="1"/>
</dbReference>
<evidence type="ECO:0000256" key="4">
    <source>
        <dbReference type="ARBA" id="ARBA00022490"/>
    </source>
</evidence>
<evidence type="ECO:0000256" key="3">
    <source>
        <dbReference type="ARBA" id="ARBA00011209"/>
    </source>
</evidence>
<keyword evidence="6 11" id="KW-0547">Nucleotide-binding</keyword>
<dbReference type="GO" id="GO:0004820">
    <property type="term" value="F:glycine-tRNA ligase activity"/>
    <property type="evidence" value="ECO:0007669"/>
    <property type="project" value="UniProtKB-EC"/>
</dbReference>
<evidence type="ECO:0000313" key="14">
    <source>
        <dbReference type="Proteomes" id="UP000308167"/>
    </source>
</evidence>
<proteinExistence type="inferred from homology"/>
<evidence type="ECO:0000256" key="11">
    <source>
        <dbReference type="HAMAP-Rule" id="MF_00255"/>
    </source>
</evidence>
<dbReference type="PROSITE" id="PS50861">
    <property type="entry name" value="AA_TRNA_LIGASE_II_GLYAB"/>
    <property type="match status" value="1"/>
</dbReference>
<dbReference type="PRINTS" id="PR01045">
    <property type="entry name" value="TRNASYNTHGB"/>
</dbReference>
<dbReference type="EC" id="6.1.1.14" evidence="11"/>
<dbReference type="InterPro" id="IPR015944">
    <property type="entry name" value="Gly-tRNA-synth_bsu"/>
</dbReference>
<organism evidence="13 14">
    <name type="scientific">Actinobacillus porcinus</name>
    <dbReference type="NCBI Taxonomy" id="51048"/>
    <lineage>
        <taxon>Bacteria</taxon>
        <taxon>Pseudomonadati</taxon>
        <taxon>Pseudomonadota</taxon>
        <taxon>Gammaproteobacteria</taxon>
        <taxon>Pasteurellales</taxon>
        <taxon>Pasteurellaceae</taxon>
        <taxon>Actinobacillus</taxon>
    </lineage>
</organism>
<dbReference type="RefSeq" id="WP_135708986.1">
    <property type="nucleotide sequence ID" value="NZ_CABFKI010000001.1"/>
</dbReference>
<comment type="catalytic activity">
    <reaction evidence="10 11">
        <text>tRNA(Gly) + glycine + ATP = glycyl-tRNA(Gly) + AMP + diphosphate</text>
        <dbReference type="Rhea" id="RHEA:16013"/>
        <dbReference type="Rhea" id="RHEA-COMP:9664"/>
        <dbReference type="Rhea" id="RHEA-COMP:9683"/>
        <dbReference type="ChEBI" id="CHEBI:30616"/>
        <dbReference type="ChEBI" id="CHEBI:33019"/>
        <dbReference type="ChEBI" id="CHEBI:57305"/>
        <dbReference type="ChEBI" id="CHEBI:78442"/>
        <dbReference type="ChEBI" id="CHEBI:78522"/>
        <dbReference type="ChEBI" id="CHEBI:456215"/>
        <dbReference type="EC" id="6.1.1.14"/>
    </reaction>
</comment>
<feature type="domain" description="DALR anticodon binding" evidence="12">
    <location>
        <begin position="581"/>
        <end position="679"/>
    </location>
</feature>
<keyword evidence="8 11" id="KW-0648">Protein biosynthesis</keyword>
<keyword evidence="4 11" id="KW-0963">Cytoplasm</keyword>
<comment type="caution">
    <text evidence="13">The sequence shown here is derived from an EMBL/GenBank/DDBJ whole genome shotgun (WGS) entry which is preliminary data.</text>
</comment>
<dbReference type="PANTHER" id="PTHR30075">
    <property type="entry name" value="GLYCYL-TRNA SYNTHETASE"/>
    <property type="match status" value="1"/>
</dbReference>
<evidence type="ECO:0000259" key="12">
    <source>
        <dbReference type="Pfam" id="PF05746"/>
    </source>
</evidence>
<evidence type="ECO:0000313" key="13">
    <source>
        <dbReference type="EMBL" id="VTU05775.1"/>
    </source>
</evidence>
<reference evidence="13 14" key="1">
    <citation type="submission" date="2019-05" db="EMBL/GenBank/DDBJ databases">
        <authorList>
            <consortium name="Pathogen Informatics"/>
        </authorList>
    </citation>
    <scope>NUCLEOTIDE SEQUENCE [LARGE SCALE GENOMIC DNA]</scope>
    <source>
        <strain evidence="13 14">NM319</strain>
    </source>
</reference>
<comment type="subcellular location">
    <subcellularLocation>
        <location evidence="1 11">Cytoplasm</location>
    </subcellularLocation>
</comment>
<comment type="subunit">
    <text evidence="3 11">Tetramer of two alpha and two beta subunits.</text>
</comment>
<dbReference type="NCBIfam" id="TIGR00211">
    <property type="entry name" value="glyS"/>
    <property type="match status" value="1"/>
</dbReference>